<dbReference type="GO" id="GO:0005525">
    <property type="term" value="F:GTP binding"/>
    <property type="evidence" value="ECO:0007669"/>
    <property type="project" value="UniProtKB-UniRule"/>
</dbReference>
<dbReference type="GO" id="GO:0051539">
    <property type="term" value="F:4 iron, 4 sulfur cluster binding"/>
    <property type="evidence" value="ECO:0007669"/>
    <property type="project" value="UniProtKB-UniRule"/>
</dbReference>
<evidence type="ECO:0000256" key="5">
    <source>
        <dbReference type="ARBA" id="ARBA00022741"/>
    </source>
</evidence>
<dbReference type="SFLD" id="SFLDG01067">
    <property type="entry name" value="SPASM/twitch_domain_containing"/>
    <property type="match status" value="1"/>
</dbReference>
<dbReference type="PROSITE" id="PS51918">
    <property type="entry name" value="RADICAL_SAM"/>
    <property type="match status" value="1"/>
</dbReference>
<dbReference type="InterPro" id="IPR040064">
    <property type="entry name" value="MoaA-like"/>
</dbReference>
<comment type="catalytic activity">
    <reaction evidence="11 12">
        <text>GTP + AH2 + S-adenosyl-L-methionine = (8S)-3',8-cyclo-7,8-dihydroguanosine 5'-triphosphate + 5'-deoxyadenosine + L-methionine + A + H(+)</text>
        <dbReference type="Rhea" id="RHEA:49576"/>
        <dbReference type="ChEBI" id="CHEBI:13193"/>
        <dbReference type="ChEBI" id="CHEBI:15378"/>
        <dbReference type="ChEBI" id="CHEBI:17319"/>
        <dbReference type="ChEBI" id="CHEBI:17499"/>
        <dbReference type="ChEBI" id="CHEBI:37565"/>
        <dbReference type="ChEBI" id="CHEBI:57844"/>
        <dbReference type="ChEBI" id="CHEBI:59789"/>
        <dbReference type="ChEBI" id="CHEBI:131766"/>
        <dbReference type="EC" id="4.1.99.22"/>
    </reaction>
</comment>
<evidence type="ECO:0000256" key="12">
    <source>
        <dbReference type="HAMAP-Rule" id="MF_01225"/>
    </source>
</evidence>
<dbReference type="GO" id="GO:0006777">
    <property type="term" value="P:Mo-molybdopterin cofactor biosynthetic process"/>
    <property type="evidence" value="ECO:0007669"/>
    <property type="project" value="UniProtKB-UniRule"/>
</dbReference>
<dbReference type="AlphaFoldDB" id="A0A9E6MYQ5"/>
<proteinExistence type="inferred from homology"/>
<dbReference type="PROSITE" id="PS01305">
    <property type="entry name" value="MOAA_NIFB_PQQE"/>
    <property type="match status" value="1"/>
</dbReference>
<dbReference type="InterPro" id="IPR058240">
    <property type="entry name" value="rSAM_sf"/>
</dbReference>
<keyword evidence="2 12" id="KW-0004">4Fe-4S</keyword>
<dbReference type="EC" id="4.1.99.22" evidence="1 12"/>
<comment type="pathway">
    <text evidence="12">Cofactor biosynthesis; molybdopterin biosynthesis.</text>
</comment>
<feature type="binding site" evidence="12">
    <location>
        <position position="256"/>
    </location>
    <ligand>
        <name>[4Fe-4S] cluster</name>
        <dbReference type="ChEBI" id="CHEBI:49883"/>
        <label>2</label>
        <note>4Fe-4S-substrate</note>
    </ligand>
</feature>
<evidence type="ECO:0000256" key="4">
    <source>
        <dbReference type="ARBA" id="ARBA00022723"/>
    </source>
</evidence>
<evidence type="ECO:0000313" key="15">
    <source>
        <dbReference type="Proteomes" id="UP000683551"/>
    </source>
</evidence>
<feature type="binding site" evidence="12">
    <location>
        <position position="26"/>
    </location>
    <ligand>
        <name>[4Fe-4S] cluster</name>
        <dbReference type="ChEBI" id="CHEBI:49883"/>
        <label>1</label>
        <note>4Fe-4S-S-AdoMet</note>
    </ligand>
</feature>
<reference evidence="14" key="1">
    <citation type="submission" date="2021-02" db="EMBL/GenBank/DDBJ databases">
        <title>Comparative genomics of Ferrovum myxofaciens strains, predominant extremophile bacteria forming large biofilm stalactites in acid mine ecosystems.</title>
        <authorList>
            <person name="Burkartova K."/>
            <person name="Ridl J."/>
            <person name="Pajer P."/>
            <person name="Falteisek L."/>
        </authorList>
    </citation>
    <scope>NUCLEOTIDE SEQUENCE</scope>
    <source>
        <strain evidence="14">MI1III</strain>
    </source>
</reference>
<protein>
    <recommendedName>
        <fullName evidence="1 12">GTP 3',8-cyclase</fullName>
        <ecNumber evidence="1 12">4.1.99.22</ecNumber>
    </recommendedName>
    <alternativeName>
        <fullName evidence="12">Molybdenum cofactor biosynthesis protein A</fullName>
    </alternativeName>
</protein>
<evidence type="ECO:0000256" key="1">
    <source>
        <dbReference type="ARBA" id="ARBA00012167"/>
    </source>
</evidence>
<evidence type="ECO:0000256" key="3">
    <source>
        <dbReference type="ARBA" id="ARBA00022691"/>
    </source>
</evidence>
<keyword evidence="7 12" id="KW-0411">Iron-sulfur</keyword>
<evidence type="ECO:0000256" key="6">
    <source>
        <dbReference type="ARBA" id="ARBA00023004"/>
    </source>
</evidence>
<evidence type="ECO:0000313" key="14">
    <source>
        <dbReference type="EMBL" id="QWY78766.1"/>
    </source>
</evidence>
<keyword evidence="8 12" id="KW-0342">GTP-binding</keyword>
<dbReference type="SUPFAM" id="SSF102114">
    <property type="entry name" value="Radical SAM enzymes"/>
    <property type="match status" value="1"/>
</dbReference>
<dbReference type="GO" id="GO:0061798">
    <property type="term" value="F:GTP 3',8'-cyclase activity"/>
    <property type="evidence" value="ECO:0007669"/>
    <property type="project" value="UniProtKB-UniRule"/>
</dbReference>
<feature type="binding site" evidence="12">
    <location>
        <begin position="261"/>
        <end position="263"/>
    </location>
    <ligand>
        <name>GTP</name>
        <dbReference type="ChEBI" id="CHEBI:37565"/>
    </ligand>
</feature>
<name>A0A9E6MYQ5_9PROT</name>
<dbReference type="GO" id="GO:0046872">
    <property type="term" value="F:metal ion binding"/>
    <property type="evidence" value="ECO:0007669"/>
    <property type="project" value="UniProtKB-KW"/>
</dbReference>
<organism evidence="14 15">
    <name type="scientific">Ferrovum myxofaciens</name>
    <dbReference type="NCBI Taxonomy" id="416213"/>
    <lineage>
        <taxon>Bacteria</taxon>
        <taxon>Pseudomonadati</taxon>
        <taxon>Pseudomonadota</taxon>
        <taxon>Betaproteobacteria</taxon>
        <taxon>Ferrovales</taxon>
        <taxon>Ferrovaceae</taxon>
        <taxon>Ferrovum</taxon>
    </lineage>
</organism>
<feature type="binding site" evidence="12">
    <location>
        <position position="100"/>
    </location>
    <ligand>
        <name>GTP</name>
        <dbReference type="ChEBI" id="CHEBI:37565"/>
    </ligand>
</feature>
<dbReference type="InterPro" id="IPR010505">
    <property type="entry name" value="MoaA_twitch"/>
</dbReference>
<evidence type="ECO:0000256" key="9">
    <source>
        <dbReference type="ARBA" id="ARBA00023150"/>
    </source>
</evidence>
<dbReference type="EMBL" id="CP071137">
    <property type="protein sequence ID" value="QWY78766.1"/>
    <property type="molecule type" value="Genomic_DNA"/>
</dbReference>
<dbReference type="InterPro" id="IPR000385">
    <property type="entry name" value="MoaA_NifB_PqqE_Fe-S-bd_CS"/>
</dbReference>
<dbReference type="Proteomes" id="UP000683551">
    <property type="component" value="Chromosome"/>
</dbReference>
<dbReference type="Pfam" id="PF04055">
    <property type="entry name" value="Radical_SAM"/>
    <property type="match status" value="1"/>
</dbReference>
<feature type="domain" description="Radical SAM core" evidence="13">
    <location>
        <begin position="10"/>
        <end position="233"/>
    </location>
</feature>
<evidence type="ECO:0000256" key="11">
    <source>
        <dbReference type="ARBA" id="ARBA00048697"/>
    </source>
</evidence>
<keyword evidence="6 12" id="KW-0408">Iron</keyword>
<feature type="binding site" evidence="12">
    <location>
        <position position="32"/>
    </location>
    <ligand>
        <name>S-adenosyl-L-methionine</name>
        <dbReference type="ChEBI" id="CHEBI:59789"/>
    </ligand>
</feature>
<feature type="binding site" evidence="12">
    <location>
        <position position="124"/>
    </location>
    <ligand>
        <name>S-adenosyl-L-methionine</name>
        <dbReference type="ChEBI" id="CHEBI:59789"/>
    </ligand>
</feature>
<comment type="subunit">
    <text evidence="12">Monomer and homodimer.</text>
</comment>
<comment type="similarity">
    <text evidence="12">Belongs to the radical SAM superfamily. MoaA family.</text>
</comment>
<keyword evidence="5 12" id="KW-0547">Nucleotide-binding</keyword>
<dbReference type="SFLD" id="SFLDS00029">
    <property type="entry name" value="Radical_SAM"/>
    <property type="match status" value="1"/>
</dbReference>
<dbReference type="CDD" id="cd01335">
    <property type="entry name" value="Radical_SAM"/>
    <property type="match status" value="1"/>
</dbReference>
<evidence type="ECO:0000256" key="7">
    <source>
        <dbReference type="ARBA" id="ARBA00023014"/>
    </source>
</evidence>
<feature type="binding site" evidence="12">
    <location>
        <position position="161"/>
    </location>
    <ligand>
        <name>GTP</name>
        <dbReference type="ChEBI" id="CHEBI:37565"/>
    </ligand>
</feature>
<dbReference type="SFLD" id="SFLDG01383">
    <property type="entry name" value="cyclic_pyranopterin_phosphate"/>
    <property type="match status" value="1"/>
</dbReference>
<dbReference type="Gene3D" id="3.20.20.70">
    <property type="entry name" value="Aldolase class I"/>
    <property type="match status" value="1"/>
</dbReference>
<accession>A0A9E6MYQ5</accession>
<comment type="function">
    <text evidence="12">Catalyzes the cyclization of GTP to (8S)-3',8-cyclo-7,8-dihydroguanosine 5'-triphosphate.</text>
</comment>
<evidence type="ECO:0000259" key="13">
    <source>
        <dbReference type="PROSITE" id="PS51918"/>
    </source>
</evidence>
<keyword evidence="3 12" id="KW-0949">S-adenosyl-L-methionine</keyword>
<dbReference type="GO" id="GO:1904047">
    <property type="term" value="F:S-adenosyl-L-methionine binding"/>
    <property type="evidence" value="ECO:0007669"/>
    <property type="project" value="UniProtKB-UniRule"/>
</dbReference>
<feature type="binding site" evidence="12">
    <location>
        <position position="19"/>
    </location>
    <ligand>
        <name>GTP</name>
        <dbReference type="ChEBI" id="CHEBI:37565"/>
    </ligand>
</feature>
<feature type="binding site" evidence="12">
    <location>
        <position position="259"/>
    </location>
    <ligand>
        <name>[4Fe-4S] cluster</name>
        <dbReference type="ChEBI" id="CHEBI:49883"/>
        <label>2</label>
        <note>4Fe-4S-substrate</note>
    </ligand>
</feature>
<comment type="cofactor">
    <cofactor evidence="12">
        <name>[4Fe-4S] cluster</name>
        <dbReference type="ChEBI" id="CHEBI:49883"/>
    </cofactor>
    <text evidence="12">Binds 2 [4Fe-4S] clusters. Binds 1 [4Fe-4S] cluster coordinated with 3 cysteines and an exchangeable S-adenosyl-L-methionine and 1 [4Fe-4S] cluster coordinated with 3 cysteines and the GTP-derived substrate.</text>
</comment>
<dbReference type="NCBIfam" id="TIGR02666">
    <property type="entry name" value="moaA"/>
    <property type="match status" value="1"/>
</dbReference>
<dbReference type="HAMAP" id="MF_01225_B">
    <property type="entry name" value="MoaA_B"/>
    <property type="match status" value="1"/>
</dbReference>
<feature type="binding site" evidence="12">
    <location>
        <position position="30"/>
    </location>
    <ligand>
        <name>[4Fe-4S] cluster</name>
        <dbReference type="ChEBI" id="CHEBI:49883"/>
        <label>1</label>
        <note>4Fe-4S-S-AdoMet</note>
    </ligand>
</feature>
<dbReference type="Pfam" id="PF06463">
    <property type="entry name" value="Mob_synth_C"/>
    <property type="match status" value="1"/>
</dbReference>
<dbReference type="InterPro" id="IPR013785">
    <property type="entry name" value="Aldolase_TIM"/>
</dbReference>
<dbReference type="PANTHER" id="PTHR22960">
    <property type="entry name" value="MOLYBDOPTERIN COFACTOR SYNTHESIS PROTEIN A"/>
    <property type="match status" value="1"/>
</dbReference>
<sequence length="328" mass="36194">MKTSAALIDRFGRQISYLRLSVTDRCDLRCAYCIPKGFKGFEVPDHWLTFAEIERLMAVFVGSGVSHIRLTGGEPLLRAQLPLLARSLAALPGLEELSLSTNATQLEDHAQALRDAGVCRVNISLDSLIPEQIKCLTGQDAFAKIMAGIGAARQVGFSPIKINMVIVPGVNDREIDDMVAFCRGHRLILRLIEPMPMGDSGRAITPYDLQETRRRLTQRFDLVPALIPGGGPAYYLQDPEGTFNVGFITPISRHFCATCNRVRLTVDGILHLCLGQEARVDFRTLMRSGASDEELALALSAAIELKPERHEFREAPEKIMRFMSSTGG</sequence>
<evidence type="ECO:0000256" key="2">
    <source>
        <dbReference type="ARBA" id="ARBA00022485"/>
    </source>
</evidence>
<feature type="binding site" evidence="12">
    <location>
        <position position="33"/>
    </location>
    <ligand>
        <name>[4Fe-4S] cluster</name>
        <dbReference type="ChEBI" id="CHEBI:49883"/>
        <label>1</label>
        <note>4Fe-4S-S-AdoMet</note>
    </ligand>
</feature>
<evidence type="ECO:0000256" key="8">
    <source>
        <dbReference type="ARBA" id="ARBA00023134"/>
    </source>
</evidence>
<keyword evidence="9 12" id="KW-0501">Molybdenum cofactor biosynthesis</keyword>
<dbReference type="RefSeq" id="WP_273146021.1">
    <property type="nucleotide sequence ID" value="NZ_CP053675.1"/>
</dbReference>
<dbReference type="InterPro" id="IPR007197">
    <property type="entry name" value="rSAM"/>
</dbReference>
<dbReference type="CDD" id="cd21117">
    <property type="entry name" value="Twitch_MoaA"/>
    <property type="match status" value="1"/>
</dbReference>
<feature type="binding site" evidence="12">
    <location>
        <position position="69"/>
    </location>
    <ligand>
        <name>GTP</name>
        <dbReference type="ChEBI" id="CHEBI:37565"/>
    </ligand>
</feature>
<dbReference type="GO" id="GO:0061799">
    <property type="term" value="F:cyclic pyranopterin monophosphate synthase activity"/>
    <property type="evidence" value="ECO:0007669"/>
    <property type="project" value="TreeGrafter"/>
</dbReference>
<dbReference type="PANTHER" id="PTHR22960:SF0">
    <property type="entry name" value="MOLYBDENUM COFACTOR BIOSYNTHESIS PROTEIN 1"/>
    <property type="match status" value="1"/>
</dbReference>
<feature type="binding site" evidence="12">
    <location>
        <position position="73"/>
    </location>
    <ligand>
        <name>S-adenosyl-L-methionine</name>
        <dbReference type="ChEBI" id="CHEBI:59789"/>
    </ligand>
</feature>
<dbReference type="InterPro" id="IPR013483">
    <property type="entry name" value="MoaA"/>
</dbReference>
<dbReference type="InterPro" id="IPR006638">
    <property type="entry name" value="Elp3/MiaA/NifB-like_rSAM"/>
</dbReference>
<feature type="binding site" evidence="12">
    <location>
        <position position="273"/>
    </location>
    <ligand>
        <name>[4Fe-4S] cluster</name>
        <dbReference type="ChEBI" id="CHEBI:49883"/>
        <label>2</label>
        <note>4Fe-4S-substrate</note>
    </ligand>
</feature>
<keyword evidence="4 12" id="KW-0479">Metal-binding</keyword>
<dbReference type="SMART" id="SM00729">
    <property type="entry name" value="Elp3"/>
    <property type="match status" value="1"/>
</dbReference>
<feature type="binding site" evidence="12">
    <location>
        <position position="195"/>
    </location>
    <ligand>
        <name>S-adenosyl-L-methionine</name>
        <dbReference type="ChEBI" id="CHEBI:59789"/>
    </ligand>
</feature>
<keyword evidence="10 12" id="KW-0456">Lyase</keyword>
<dbReference type="SFLD" id="SFLDG01386">
    <property type="entry name" value="main_SPASM_domain-containing"/>
    <property type="match status" value="1"/>
</dbReference>
<gene>
    <name evidence="12 14" type="primary">moaA</name>
    <name evidence="14" type="ORF">JZL65_06810</name>
</gene>
<evidence type="ECO:0000256" key="10">
    <source>
        <dbReference type="ARBA" id="ARBA00023239"/>
    </source>
</evidence>
<dbReference type="InterPro" id="IPR050105">
    <property type="entry name" value="MoCo_biosynth_MoaA/MoaC"/>
</dbReference>